<protein>
    <recommendedName>
        <fullName evidence="4">DUF3592 domain-containing protein</fullName>
    </recommendedName>
</protein>
<keyword evidence="1" id="KW-0812">Transmembrane</keyword>
<evidence type="ECO:0000313" key="2">
    <source>
        <dbReference type="EMBL" id="MFF3572162.1"/>
    </source>
</evidence>
<feature type="transmembrane region" description="Helical" evidence="1">
    <location>
        <begin position="199"/>
        <end position="220"/>
    </location>
</feature>
<feature type="transmembrane region" description="Helical" evidence="1">
    <location>
        <begin position="168"/>
        <end position="187"/>
    </location>
</feature>
<name>A0ABW6S797_9NOCA</name>
<sequence length="251" mass="27810">MRLHRQRKPLSRRPVRQQPVEKPLGRAVVVLLGLSVIAVAIAGAADPYRQTRQFNSVMTCEPDGADCFASQTVSIVDRWTYTTSSDTVTTVNGQTSWTTTTTTHYELALQWPDGTRRTHEINSRPLYNKAHEGRAAVVKLWHNEIVGITMAGDTDWDVPHCALILAGWLYPAFLGLGIVLWGLLFRTWDGFSTVAIRGFGWMFFGILPVGGMAIALALSLHSDRSVTIATTIFLTIAVGAGVWTIRFTKPW</sequence>
<gene>
    <name evidence="2" type="ORF">ACFYXQ_30715</name>
</gene>
<keyword evidence="1" id="KW-0472">Membrane</keyword>
<accession>A0ABW6S797</accession>
<feature type="transmembrane region" description="Helical" evidence="1">
    <location>
        <begin position="226"/>
        <end position="245"/>
    </location>
</feature>
<keyword evidence="3" id="KW-1185">Reference proteome</keyword>
<dbReference type="RefSeq" id="WP_040824823.1">
    <property type="nucleotide sequence ID" value="NZ_JBIAQY010000012.1"/>
</dbReference>
<organism evidence="2 3">
    <name type="scientific">Nocardia jiangxiensis</name>
    <dbReference type="NCBI Taxonomy" id="282685"/>
    <lineage>
        <taxon>Bacteria</taxon>
        <taxon>Bacillati</taxon>
        <taxon>Actinomycetota</taxon>
        <taxon>Actinomycetes</taxon>
        <taxon>Mycobacteriales</taxon>
        <taxon>Nocardiaceae</taxon>
        <taxon>Nocardia</taxon>
    </lineage>
</organism>
<comment type="caution">
    <text evidence="2">The sequence shown here is derived from an EMBL/GenBank/DDBJ whole genome shotgun (WGS) entry which is preliminary data.</text>
</comment>
<keyword evidence="1" id="KW-1133">Transmembrane helix</keyword>
<dbReference type="EMBL" id="JBIAQY010000012">
    <property type="protein sequence ID" value="MFF3572162.1"/>
    <property type="molecule type" value="Genomic_DNA"/>
</dbReference>
<evidence type="ECO:0008006" key="4">
    <source>
        <dbReference type="Google" id="ProtNLM"/>
    </source>
</evidence>
<evidence type="ECO:0000256" key="1">
    <source>
        <dbReference type="SAM" id="Phobius"/>
    </source>
</evidence>
<reference evidence="2 3" key="1">
    <citation type="submission" date="2024-10" db="EMBL/GenBank/DDBJ databases">
        <title>The Natural Products Discovery Center: Release of the First 8490 Sequenced Strains for Exploring Actinobacteria Biosynthetic Diversity.</title>
        <authorList>
            <person name="Kalkreuter E."/>
            <person name="Kautsar S.A."/>
            <person name="Yang D."/>
            <person name="Bader C.D."/>
            <person name="Teijaro C.N."/>
            <person name="Fluegel L."/>
            <person name="Davis C.M."/>
            <person name="Simpson J.R."/>
            <person name="Lauterbach L."/>
            <person name="Steele A.D."/>
            <person name="Gui C."/>
            <person name="Meng S."/>
            <person name="Li G."/>
            <person name="Viehrig K."/>
            <person name="Ye F."/>
            <person name="Su P."/>
            <person name="Kiefer A.F."/>
            <person name="Nichols A."/>
            <person name="Cepeda A.J."/>
            <person name="Yan W."/>
            <person name="Fan B."/>
            <person name="Jiang Y."/>
            <person name="Adhikari A."/>
            <person name="Zheng C.-J."/>
            <person name="Schuster L."/>
            <person name="Cowan T.M."/>
            <person name="Smanski M.J."/>
            <person name="Chevrette M.G."/>
            <person name="De Carvalho L.P.S."/>
            <person name="Shen B."/>
        </authorList>
    </citation>
    <scope>NUCLEOTIDE SEQUENCE [LARGE SCALE GENOMIC DNA]</scope>
    <source>
        <strain evidence="2 3">NPDC002593</strain>
    </source>
</reference>
<proteinExistence type="predicted"/>
<evidence type="ECO:0000313" key="3">
    <source>
        <dbReference type="Proteomes" id="UP001601992"/>
    </source>
</evidence>
<dbReference type="Proteomes" id="UP001601992">
    <property type="component" value="Unassembled WGS sequence"/>
</dbReference>